<sequence>MLSPHEIAALMLIGTTRYPDDLDRDDLHALCERQLVSLERLASGHAHLHLTARGYSILRSIGKRHWNGGS</sequence>
<dbReference type="AlphaFoldDB" id="A0A1H7D396"/>
<gene>
    <name evidence="1" type="ORF">SAMN05192539_1024106</name>
</gene>
<reference evidence="2" key="1">
    <citation type="submission" date="2016-10" db="EMBL/GenBank/DDBJ databases">
        <authorList>
            <person name="Varghese N."/>
            <person name="Submissions S."/>
        </authorList>
    </citation>
    <scope>NUCLEOTIDE SEQUENCE [LARGE SCALE GENOMIC DNA]</scope>
    <source>
        <strain evidence="2">LMG 26031</strain>
    </source>
</reference>
<accession>A0A1H7D396</accession>
<evidence type="ECO:0008006" key="3">
    <source>
        <dbReference type="Google" id="ProtNLM"/>
    </source>
</evidence>
<organism evidence="1 2">
    <name type="scientific">Paraburkholderia diazotrophica</name>
    <dbReference type="NCBI Taxonomy" id="667676"/>
    <lineage>
        <taxon>Bacteria</taxon>
        <taxon>Pseudomonadati</taxon>
        <taxon>Pseudomonadota</taxon>
        <taxon>Betaproteobacteria</taxon>
        <taxon>Burkholderiales</taxon>
        <taxon>Burkholderiaceae</taxon>
        <taxon>Paraburkholderia</taxon>
    </lineage>
</organism>
<evidence type="ECO:0000313" key="1">
    <source>
        <dbReference type="EMBL" id="SEJ93600.1"/>
    </source>
</evidence>
<keyword evidence="2" id="KW-1185">Reference proteome</keyword>
<dbReference type="EMBL" id="FNYE01000024">
    <property type="protein sequence ID" value="SEJ93600.1"/>
    <property type="molecule type" value="Genomic_DNA"/>
</dbReference>
<proteinExistence type="predicted"/>
<dbReference type="OrthoDB" id="9034987at2"/>
<dbReference type="RefSeq" id="WP_090870484.1">
    <property type="nucleotide sequence ID" value="NZ_FNYE01000024.1"/>
</dbReference>
<name>A0A1H7D396_9BURK</name>
<evidence type="ECO:0000313" key="2">
    <source>
        <dbReference type="Proteomes" id="UP000198866"/>
    </source>
</evidence>
<protein>
    <recommendedName>
        <fullName evidence="3">Preprotein translocase subunit SecA</fullName>
    </recommendedName>
</protein>
<dbReference type="Proteomes" id="UP000198866">
    <property type="component" value="Unassembled WGS sequence"/>
</dbReference>